<dbReference type="RefSeq" id="WP_284132286.1">
    <property type="nucleotide sequence ID" value="NZ_JASKYM010000002.1"/>
</dbReference>
<feature type="transmembrane region" description="Helical" evidence="1">
    <location>
        <begin position="28"/>
        <end position="44"/>
    </location>
</feature>
<feature type="transmembrane region" description="Helical" evidence="1">
    <location>
        <begin position="140"/>
        <end position="158"/>
    </location>
</feature>
<sequence>MKKKFIPDILVYVFAPILVCNLEINKNISYIILALITLTFIYSITTAKNELRLNVSGIIFASLYICAHMFKQNAESDFVRYIYDTYCFLILSILFIGLTCFDKNIIRQIYSDILRSKGHTKYYVGHYLSRKFIKQEFEKILSIINIHLLAITFIRVYSISTYGARDYLITLDLEKLVCLLFIIVECYMVYKIIRENKKDKNNKLRKENIRNNTINKDVEEKIIYLNKYKKTNK</sequence>
<evidence type="ECO:0000313" key="3">
    <source>
        <dbReference type="Proteomes" id="UP001301012"/>
    </source>
</evidence>
<feature type="transmembrane region" description="Helical" evidence="1">
    <location>
        <begin position="82"/>
        <end position="101"/>
    </location>
</feature>
<reference evidence="2 3" key="1">
    <citation type="submission" date="2023-05" db="EMBL/GenBank/DDBJ databases">
        <title>Rombocin, a short stable natural nisin variant, displays selective antimicrobial activity against Listeria monocytogenes and employs dual mode of action to kill target bacterial strains.</title>
        <authorList>
            <person name="Wambui J."/>
            <person name="Stephan R."/>
            <person name="Kuipers O.P."/>
        </authorList>
    </citation>
    <scope>NUCLEOTIDE SEQUENCE [LARGE SCALE GENOMIC DNA]</scope>
    <source>
        <strain evidence="2 3">RC002</strain>
    </source>
</reference>
<feature type="transmembrane region" description="Helical" evidence="1">
    <location>
        <begin position="173"/>
        <end position="193"/>
    </location>
</feature>
<keyword evidence="1" id="KW-0812">Transmembrane</keyword>
<dbReference type="EMBL" id="JASKYM010000002">
    <property type="protein sequence ID" value="MDK2563342.1"/>
    <property type="molecule type" value="Genomic_DNA"/>
</dbReference>
<keyword evidence="3" id="KW-1185">Reference proteome</keyword>
<accession>A0ABT7E8V6</accession>
<evidence type="ECO:0000313" key="2">
    <source>
        <dbReference type="EMBL" id="MDK2563342.1"/>
    </source>
</evidence>
<proteinExistence type="predicted"/>
<comment type="caution">
    <text evidence="2">The sequence shown here is derived from an EMBL/GenBank/DDBJ whole genome shotgun (WGS) entry which is preliminary data.</text>
</comment>
<protein>
    <submittedName>
        <fullName evidence="2">Uncharacterized protein</fullName>
    </submittedName>
</protein>
<feature type="transmembrane region" description="Helical" evidence="1">
    <location>
        <begin position="5"/>
        <end position="22"/>
    </location>
</feature>
<keyword evidence="1" id="KW-0472">Membrane</keyword>
<evidence type="ECO:0000256" key="1">
    <source>
        <dbReference type="SAM" id="Phobius"/>
    </source>
</evidence>
<gene>
    <name evidence="2" type="ORF">QOZ84_07255</name>
</gene>
<keyword evidence="1" id="KW-1133">Transmembrane helix</keyword>
<organism evidence="2 3">
    <name type="scientific">Romboutsia sedimentorum</name>
    <dbReference type="NCBI Taxonomy" id="1368474"/>
    <lineage>
        <taxon>Bacteria</taxon>
        <taxon>Bacillati</taxon>
        <taxon>Bacillota</taxon>
        <taxon>Clostridia</taxon>
        <taxon>Peptostreptococcales</taxon>
        <taxon>Peptostreptococcaceae</taxon>
        <taxon>Romboutsia</taxon>
    </lineage>
</organism>
<name>A0ABT7E8V6_9FIRM</name>
<dbReference type="Proteomes" id="UP001301012">
    <property type="component" value="Unassembled WGS sequence"/>
</dbReference>